<feature type="chain" id="PRO_5038575590" description="Low molecular weight antigen MTB12-like C-terminal domain-containing protein" evidence="4">
    <location>
        <begin position="35"/>
        <end position="200"/>
    </location>
</feature>
<sequence length="200" mass="20603">MVTQMVHATPRRARRRGAALATAAVLALVPLAAACGDGDDASVGPQSPDIQTTSEAASPTTSPTASPTGSPAGSPTATGTAPADPKDAEEEIRENWVKFFDPKTSAEDRVELVENGEQMRPVLEAFAKDPNAAKSSARVKAVSFTSATQADVTYDVLVGARPALPDSKGTAVLQDDTWKVSRNTLCALVKLSGDAAVPGC</sequence>
<feature type="region of interest" description="Disordered" evidence="3">
    <location>
        <begin position="35"/>
        <end position="89"/>
    </location>
</feature>
<proteinExistence type="inferred from homology"/>
<accession>A0A1D3DX23</accession>
<evidence type="ECO:0000313" key="6">
    <source>
        <dbReference type="EMBL" id="OEJ96864.1"/>
    </source>
</evidence>
<reference evidence="6 7" key="1">
    <citation type="journal article" date="2013" name="Genome Announc.">
        <title>Genome Sequence of Streptomyces violaceusniger Strain SPC6, a Halotolerant Streptomycete That Exhibits Rapid Growth and Development.</title>
        <authorList>
            <person name="Chen X."/>
            <person name="Zhang B."/>
            <person name="Zhang W."/>
            <person name="Wu X."/>
            <person name="Zhang M."/>
            <person name="Chen T."/>
            <person name="Liu G."/>
            <person name="Dyson P."/>
        </authorList>
    </citation>
    <scope>NUCLEOTIDE SEQUENCE [LARGE SCALE GENOMIC DNA]</scope>
    <source>
        <strain evidence="6 7">SPC6</strain>
    </source>
</reference>
<evidence type="ECO:0000259" key="5">
    <source>
        <dbReference type="Pfam" id="PF26580"/>
    </source>
</evidence>
<evidence type="ECO:0000256" key="3">
    <source>
        <dbReference type="SAM" id="MobiDB-lite"/>
    </source>
</evidence>
<name>A0A1D3DX23_9ACTN</name>
<feature type="domain" description="Low molecular weight antigen MTB12-like C-terminal" evidence="5">
    <location>
        <begin position="87"/>
        <end position="195"/>
    </location>
</feature>
<dbReference type="InterPro" id="IPR058644">
    <property type="entry name" value="Mtb12-like_C"/>
</dbReference>
<dbReference type="STRING" id="1306406.J116_022875"/>
<organism evidence="6 7">
    <name type="scientific">Streptomyces thermolilacinus SPC6</name>
    <dbReference type="NCBI Taxonomy" id="1306406"/>
    <lineage>
        <taxon>Bacteria</taxon>
        <taxon>Bacillati</taxon>
        <taxon>Actinomycetota</taxon>
        <taxon>Actinomycetes</taxon>
        <taxon>Kitasatosporales</taxon>
        <taxon>Streptomycetaceae</taxon>
        <taxon>Streptomyces</taxon>
    </lineage>
</organism>
<dbReference type="eggNOG" id="ENOG50343BG">
    <property type="taxonomic scope" value="Bacteria"/>
</dbReference>
<comment type="caution">
    <text evidence="6">The sequence shown here is derived from an EMBL/GenBank/DDBJ whole genome shotgun (WGS) entry which is preliminary data.</text>
</comment>
<keyword evidence="7" id="KW-1185">Reference proteome</keyword>
<dbReference type="Pfam" id="PF26580">
    <property type="entry name" value="Mtb12_C"/>
    <property type="match status" value="1"/>
</dbReference>
<dbReference type="EMBL" id="ASHX02000001">
    <property type="protein sequence ID" value="OEJ96864.1"/>
    <property type="molecule type" value="Genomic_DNA"/>
</dbReference>
<dbReference type="AlphaFoldDB" id="A0A1D3DX23"/>
<evidence type="ECO:0000256" key="1">
    <source>
        <dbReference type="ARBA" id="ARBA00022729"/>
    </source>
</evidence>
<dbReference type="Proteomes" id="UP000095329">
    <property type="component" value="Unassembled WGS sequence"/>
</dbReference>
<feature type="compositionally biased region" description="Low complexity" evidence="3">
    <location>
        <begin position="52"/>
        <end position="83"/>
    </location>
</feature>
<evidence type="ECO:0000313" key="7">
    <source>
        <dbReference type="Proteomes" id="UP000095329"/>
    </source>
</evidence>
<protein>
    <recommendedName>
        <fullName evidence="5">Low molecular weight antigen MTB12-like C-terminal domain-containing protein</fullName>
    </recommendedName>
</protein>
<comment type="similarity">
    <text evidence="2">Belongs to the MTB12 family.</text>
</comment>
<feature type="signal peptide" evidence="4">
    <location>
        <begin position="1"/>
        <end position="34"/>
    </location>
</feature>
<gene>
    <name evidence="6" type="ORF">J116_022875</name>
</gene>
<evidence type="ECO:0000256" key="2">
    <source>
        <dbReference type="ARBA" id="ARBA00093774"/>
    </source>
</evidence>
<keyword evidence="1 4" id="KW-0732">Signal</keyword>
<evidence type="ECO:0000256" key="4">
    <source>
        <dbReference type="SAM" id="SignalP"/>
    </source>
</evidence>